<evidence type="ECO:0000313" key="1">
    <source>
        <dbReference type="Proteomes" id="UP000504610"/>
    </source>
</evidence>
<sequence length="313" mass="35423">MHKPLPNQNCYPVLRSKPSQGVGDDVVIKTVAELEVNQTIQSGHFGGASDRGSVQGEYLNNQKDFCHETNFRRSLTHQGITEACKFKKRFSDQEVMNFTSQPIFSAPNGSDPPRFGPYKSNHEAASSEASYYIKESLLGVQSKKNQAQIPIQPEDPLGLLKFPKPVKPTSISESCQTIQFGPTQTYLWKPGDTLSQPEDIQDFIPCTSSQRIRWILLQSHLPYLEQTDINVQQLFSVQTRNVISSYPAMKKIPRMLSYPLKPSRFKKTSRYNIRSSFPFEESINLAKGYFFGAIKAFASKTFISSLFLSFSHF</sequence>
<reference evidence="1" key="1">
    <citation type="journal article" date="2019" name="Database">
        <title>The radish genome database (RadishGD): an integrated information resource for radish genomics.</title>
        <authorList>
            <person name="Yu H.J."/>
            <person name="Baek S."/>
            <person name="Lee Y.J."/>
            <person name="Cho A."/>
            <person name="Mun J.H."/>
        </authorList>
    </citation>
    <scope>NUCLEOTIDE SEQUENCE [LARGE SCALE GENOMIC DNA]</scope>
    <source>
        <strain evidence="1">cv. WK10039</strain>
    </source>
</reference>
<dbReference type="Proteomes" id="UP000504610">
    <property type="component" value="Chromosome 3"/>
</dbReference>
<organism evidence="1 2">
    <name type="scientific">Raphanus sativus</name>
    <name type="common">Radish</name>
    <name type="synonym">Raphanus raphanistrum var. sativus</name>
    <dbReference type="NCBI Taxonomy" id="3726"/>
    <lineage>
        <taxon>Eukaryota</taxon>
        <taxon>Viridiplantae</taxon>
        <taxon>Streptophyta</taxon>
        <taxon>Embryophyta</taxon>
        <taxon>Tracheophyta</taxon>
        <taxon>Spermatophyta</taxon>
        <taxon>Magnoliopsida</taxon>
        <taxon>eudicotyledons</taxon>
        <taxon>Gunneridae</taxon>
        <taxon>Pentapetalae</taxon>
        <taxon>rosids</taxon>
        <taxon>malvids</taxon>
        <taxon>Brassicales</taxon>
        <taxon>Brassicaceae</taxon>
        <taxon>Brassiceae</taxon>
        <taxon>Raphanus</taxon>
    </lineage>
</organism>
<protein>
    <submittedName>
        <fullName evidence="2">Uncharacterized protein LOC108821333 isoform X2</fullName>
    </submittedName>
</protein>
<dbReference type="AlphaFoldDB" id="A0A9W3DDQ9"/>
<evidence type="ECO:0000313" key="2">
    <source>
        <dbReference type="RefSeq" id="XP_056861846.1"/>
    </source>
</evidence>
<name>A0A9W3DDQ9_RAPSA</name>
<dbReference type="GeneID" id="108821333"/>
<gene>
    <name evidence="2" type="primary">LOC108821333</name>
</gene>
<keyword evidence="1" id="KW-1185">Reference proteome</keyword>
<reference evidence="2" key="2">
    <citation type="submission" date="2025-08" db="UniProtKB">
        <authorList>
            <consortium name="RefSeq"/>
        </authorList>
    </citation>
    <scope>IDENTIFICATION</scope>
    <source>
        <tissue evidence="2">Leaf</tissue>
    </source>
</reference>
<accession>A0A9W3DDQ9</accession>
<dbReference type="RefSeq" id="XP_056861846.1">
    <property type="nucleotide sequence ID" value="XM_057005866.1"/>
</dbReference>
<proteinExistence type="predicted"/>